<evidence type="ECO:0000313" key="2">
    <source>
        <dbReference type="EMBL" id="EFE95369.1"/>
    </source>
</evidence>
<dbReference type="Pfam" id="PF00849">
    <property type="entry name" value="PseudoU_synth_2"/>
    <property type="match status" value="1"/>
</dbReference>
<dbReference type="PANTHER" id="PTHR21600:SF89">
    <property type="entry name" value="RIBOSOMAL LARGE SUBUNIT PSEUDOURIDINE SYNTHASE A"/>
    <property type="match status" value="1"/>
</dbReference>
<keyword evidence="2" id="KW-0413">Isomerase</keyword>
<keyword evidence="3" id="KW-1185">Reference proteome</keyword>
<dbReference type="InterPro" id="IPR050188">
    <property type="entry name" value="RluA_PseudoU_synthase"/>
</dbReference>
<dbReference type="InterPro" id="IPR006145">
    <property type="entry name" value="PsdUridine_synth_RsuA/RluA"/>
</dbReference>
<dbReference type="Proteomes" id="UP000005723">
    <property type="component" value="Unassembled WGS sequence"/>
</dbReference>
<dbReference type="CDD" id="cd02869">
    <property type="entry name" value="PseudoU_synth_RluA_like"/>
    <property type="match status" value="1"/>
</dbReference>
<dbReference type="Gene3D" id="3.30.2350.10">
    <property type="entry name" value="Pseudouridine synthase"/>
    <property type="match status" value="1"/>
</dbReference>
<gene>
    <name evidence="2" type="primary">rluA2</name>
    <name evidence="2" type="ORF">HMPREF0758_3060</name>
</gene>
<dbReference type="GO" id="GO:0140098">
    <property type="term" value="F:catalytic activity, acting on RNA"/>
    <property type="evidence" value="ECO:0007669"/>
    <property type="project" value="UniProtKB-ARBA"/>
</dbReference>
<dbReference type="EMBL" id="ADBY01000048">
    <property type="protein sequence ID" value="EFE95369.1"/>
    <property type="molecule type" value="Genomic_DNA"/>
</dbReference>
<feature type="domain" description="Pseudouridine synthase RsuA/RluA-like" evidence="1">
    <location>
        <begin position="78"/>
        <end position="233"/>
    </location>
</feature>
<dbReference type="SUPFAM" id="SSF55120">
    <property type="entry name" value="Pseudouridine synthase"/>
    <property type="match status" value="1"/>
</dbReference>
<evidence type="ECO:0000313" key="3">
    <source>
        <dbReference type="Proteomes" id="UP000005723"/>
    </source>
</evidence>
<dbReference type="AlphaFoldDB" id="D4E4G0"/>
<dbReference type="InterPro" id="IPR006224">
    <property type="entry name" value="PsdUridine_synth_RluA-like_CS"/>
</dbReference>
<organism evidence="2 3">
    <name type="scientific">Serratia odorifera DSM 4582</name>
    <dbReference type="NCBI Taxonomy" id="667129"/>
    <lineage>
        <taxon>Bacteria</taxon>
        <taxon>Pseudomonadati</taxon>
        <taxon>Pseudomonadota</taxon>
        <taxon>Gammaproteobacteria</taxon>
        <taxon>Enterobacterales</taxon>
        <taxon>Yersiniaceae</taxon>
        <taxon>Serratia</taxon>
    </lineage>
</organism>
<dbReference type="STRING" id="667129.HMPREF0758_3060"/>
<dbReference type="InterPro" id="IPR020103">
    <property type="entry name" value="PsdUridine_synth_cat_dom_sf"/>
</dbReference>
<dbReference type="GO" id="GO:0000455">
    <property type="term" value="P:enzyme-directed rRNA pseudouridine synthesis"/>
    <property type="evidence" value="ECO:0007669"/>
    <property type="project" value="TreeGrafter"/>
</dbReference>
<dbReference type="PROSITE" id="PS01129">
    <property type="entry name" value="PSI_RLU"/>
    <property type="match status" value="1"/>
</dbReference>
<proteinExistence type="predicted"/>
<dbReference type="GO" id="GO:0003723">
    <property type="term" value="F:RNA binding"/>
    <property type="evidence" value="ECO:0007669"/>
    <property type="project" value="InterPro"/>
</dbReference>
<dbReference type="PANTHER" id="PTHR21600">
    <property type="entry name" value="MITOCHONDRIAL RNA PSEUDOURIDINE SYNTHASE"/>
    <property type="match status" value="1"/>
</dbReference>
<reference evidence="2 3" key="1">
    <citation type="submission" date="2010-01" db="EMBL/GenBank/DDBJ databases">
        <authorList>
            <person name="Muzny D."/>
            <person name="Qin X."/>
            <person name="Deng J."/>
            <person name="Jiang H."/>
            <person name="Liu Y."/>
            <person name="Qu J."/>
            <person name="Song X.-Z."/>
            <person name="Zhang L."/>
            <person name="Thornton R."/>
            <person name="Coyle M."/>
            <person name="Francisco L."/>
            <person name="Jackson L."/>
            <person name="Javaid M."/>
            <person name="Korchina V."/>
            <person name="Kovar C."/>
            <person name="Mata R."/>
            <person name="Mathew T."/>
            <person name="Ngo R."/>
            <person name="Nguyen L."/>
            <person name="Nguyen N."/>
            <person name="Okwuonu G."/>
            <person name="Ongeri F."/>
            <person name="Pham C."/>
            <person name="Simmons D."/>
            <person name="Wilczek-Boney K."/>
            <person name="Hale W."/>
            <person name="Jakkamsetti A."/>
            <person name="Pham P."/>
            <person name="Ruth R."/>
            <person name="San Lucas F."/>
            <person name="Warren J."/>
            <person name="Zhang J."/>
            <person name="Zhao Z."/>
            <person name="Zhou C."/>
            <person name="Zhu D."/>
            <person name="Lee S."/>
            <person name="Bess C."/>
            <person name="Blankenburg K."/>
            <person name="Forbes L."/>
            <person name="Fu Q."/>
            <person name="Gubbala S."/>
            <person name="Hirani K."/>
            <person name="Jayaseelan J.C."/>
            <person name="Lara F."/>
            <person name="Munidasa M."/>
            <person name="Palculict T."/>
            <person name="Patil S."/>
            <person name="Pu L.-L."/>
            <person name="Saada N."/>
            <person name="Tang L."/>
            <person name="Weissenberger G."/>
            <person name="Zhu Y."/>
            <person name="Hemphill L."/>
            <person name="Shang Y."/>
            <person name="Youmans B."/>
            <person name="Ayvaz T."/>
            <person name="Ross M."/>
            <person name="Santibanez J."/>
            <person name="Aqrawi P."/>
            <person name="Gross S."/>
            <person name="Joshi V."/>
            <person name="Fowler G."/>
            <person name="Nazareth L."/>
            <person name="Reid J."/>
            <person name="Worley K."/>
            <person name="Petrosino J."/>
            <person name="Highlander S."/>
            <person name="Gibbs R."/>
        </authorList>
    </citation>
    <scope>NUCLEOTIDE SEQUENCE [LARGE SCALE GENOMIC DNA]</scope>
    <source>
        <strain evidence="2 3">DSM 4582</strain>
    </source>
</reference>
<evidence type="ECO:0000259" key="1">
    <source>
        <dbReference type="Pfam" id="PF00849"/>
    </source>
</evidence>
<sequence length="284" mass="31515">MGLLDSFIGNPAQRLNLSGLFAYRVLADDDARDRQTAENWLSSAPTLRSGKLMSTIVDSFIAPPCLDRIEILYQDEQLVLIDKPAGLLSLSGKNAQNIDSVHHRLVQIFPGCTLVHRLDFGTSGLMLIARNKAINAALCQQFSQRTVSKEYHALLCGHLEHNEGVIDAAIAKDPALFPLMSICSIHGKPARSRYQVVERGYHAVAEQRPVPVTRVRLTPETGRTHQLRIHCQQLGHPILGCDLYGGRLLPGTEQTPRLMLHASELQFVHPVSQRRITARQASPF</sequence>
<protein>
    <submittedName>
        <fullName evidence="2">Pseudouridine synthase, RluA family</fullName>
        <ecNumber evidence="2">5.4.99.-</ecNumber>
    </submittedName>
</protein>
<dbReference type="GO" id="GO:0009982">
    <property type="term" value="F:pseudouridine synthase activity"/>
    <property type="evidence" value="ECO:0007669"/>
    <property type="project" value="InterPro"/>
</dbReference>
<dbReference type="EC" id="5.4.99.-" evidence="2"/>
<dbReference type="HOGENOM" id="CLU_016902_11_1_6"/>
<name>D4E4G0_SEROD</name>
<comment type="caution">
    <text evidence="2">The sequence shown here is derived from an EMBL/GenBank/DDBJ whole genome shotgun (WGS) entry which is preliminary data.</text>
</comment>
<accession>D4E4G0</accession>